<gene>
    <name evidence="1" type="ORF">ERX40_08010</name>
</gene>
<dbReference type="EMBL" id="SCWD01000002">
    <property type="protein sequence ID" value="TDM02490.1"/>
    <property type="molecule type" value="Genomic_DNA"/>
</dbReference>
<accession>A0A9Q8FR07</accession>
<reference evidence="1 2" key="1">
    <citation type="submission" date="2019-01" db="EMBL/GenBank/DDBJ databases">
        <title>Draft genome sequences of the type strains of six Macrococcus species.</title>
        <authorList>
            <person name="Mazhar S."/>
            <person name="Altermann E."/>
            <person name="Hill C."/>
            <person name="Mcauliffe O."/>
        </authorList>
    </citation>
    <scope>NUCLEOTIDE SEQUENCE [LARGE SCALE GENOMIC DNA]</scope>
    <source>
        <strain evidence="1 2">ATCC 51828</strain>
    </source>
</reference>
<organism evidence="1 2">
    <name type="scientific">Macrococcus carouselicus</name>
    <dbReference type="NCBI Taxonomy" id="69969"/>
    <lineage>
        <taxon>Bacteria</taxon>
        <taxon>Bacillati</taxon>
        <taxon>Bacillota</taxon>
        <taxon>Bacilli</taxon>
        <taxon>Bacillales</taxon>
        <taxon>Staphylococcaceae</taxon>
        <taxon>Macrococcus</taxon>
    </lineage>
</organism>
<evidence type="ECO:0000313" key="2">
    <source>
        <dbReference type="Proteomes" id="UP000295280"/>
    </source>
</evidence>
<dbReference type="RefSeq" id="WP_133417972.1">
    <property type="nucleotide sequence ID" value="NZ_SCWD01000002.1"/>
</dbReference>
<dbReference type="AlphaFoldDB" id="A0A9Q8FR07"/>
<proteinExistence type="predicted"/>
<comment type="caution">
    <text evidence="1">The sequence shown here is derived from an EMBL/GenBank/DDBJ whole genome shotgun (WGS) entry which is preliminary data.</text>
</comment>
<evidence type="ECO:0000313" key="1">
    <source>
        <dbReference type="EMBL" id="TDM02490.1"/>
    </source>
</evidence>
<sequence length="103" mass="12302">MFDNEVTAYSKSHAAMHYESVARLRNTYMMKVLYSVTRIDATHTHVYYMTTTEGQNFFGRLMVFLTPKKKNRTIVSDFLRNLKKVALEDYRKKENETSQFPYR</sequence>
<name>A0A9Q8FR07_9STAP</name>
<dbReference type="Proteomes" id="UP000295280">
    <property type="component" value="Unassembled WGS sequence"/>
</dbReference>
<keyword evidence="2" id="KW-1185">Reference proteome</keyword>
<protein>
    <submittedName>
        <fullName evidence="1">Uncharacterized protein</fullName>
    </submittedName>
</protein>